<keyword evidence="2" id="KW-0813">Transport</keyword>
<dbReference type="OrthoDB" id="9806522at2"/>
<feature type="transmembrane region" description="Helical" evidence="7">
    <location>
        <begin position="158"/>
        <end position="180"/>
    </location>
</feature>
<keyword evidence="4" id="KW-0406">Ion transport</keyword>
<dbReference type="GO" id="GO:0016020">
    <property type="term" value="C:membrane"/>
    <property type="evidence" value="ECO:0007669"/>
    <property type="project" value="UniProtKB-SubCell"/>
</dbReference>
<feature type="domain" description="Cation efflux protein transmembrane" evidence="8">
    <location>
        <begin position="10"/>
        <end position="217"/>
    </location>
</feature>
<dbReference type="InterPro" id="IPR027469">
    <property type="entry name" value="Cation_efflux_TMD_sf"/>
</dbReference>
<keyword evidence="6 7" id="KW-0472">Membrane</keyword>
<name>A0A1R4H2M4_9GAMM</name>
<dbReference type="GO" id="GO:0006829">
    <property type="term" value="P:zinc ion transport"/>
    <property type="evidence" value="ECO:0007669"/>
    <property type="project" value="UniProtKB-KW"/>
</dbReference>
<dbReference type="InterPro" id="IPR036837">
    <property type="entry name" value="Cation_efflux_CTD_sf"/>
</dbReference>
<evidence type="ECO:0000256" key="6">
    <source>
        <dbReference type="ARBA" id="ARBA00023136"/>
    </source>
</evidence>
<keyword evidence="10" id="KW-1185">Reference proteome</keyword>
<dbReference type="InterPro" id="IPR002524">
    <property type="entry name" value="Cation_efflux"/>
</dbReference>
<dbReference type="SUPFAM" id="SSF160240">
    <property type="entry name" value="Cation efflux protein cytoplasmic domain-like"/>
    <property type="match status" value="1"/>
</dbReference>
<evidence type="ECO:0000256" key="5">
    <source>
        <dbReference type="ARBA" id="ARBA00022989"/>
    </source>
</evidence>
<evidence type="ECO:0000256" key="2">
    <source>
        <dbReference type="ARBA" id="ARBA00022448"/>
    </source>
</evidence>
<dbReference type="Pfam" id="PF01545">
    <property type="entry name" value="Cation_efflux"/>
    <property type="match status" value="1"/>
</dbReference>
<evidence type="ECO:0000256" key="3">
    <source>
        <dbReference type="ARBA" id="ARBA00022692"/>
    </source>
</evidence>
<dbReference type="NCBIfam" id="TIGR01297">
    <property type="entry name" value="CDF"/>
    <property type="match status" value="1"/>
</dbReference>
<keyword evidence="4" id="KW-0864">Zinc transport</keyword>
<dbReference type="GO" id="GO:0008324">
    <property type="term" value="F:monoatomic cation transmembrane transporter activity"/>
    <property type="evidence" value="ECO:0007669"/>
    <property type="project" value="InterPro"/>
</dbReference>
<dbReference type="EMBL" id="FUKJ01000077">
    <property type="protein sequence ID" value="SJM90481.1"/>
    <property type="molecule type" value="Genomic_DNA"/>
</dbReference>
<dbReference type="Gene3D" id="1.20.1510.10">
    <property type="entry name" value="Cation efflux protein transmembrane domain"/>
    <property type="match status" value="1"/>
</dbReference>
<feature type="transmembrane region" description="Helical" evidence="7">
    <location>
        <begin position="192"/>
        <end position="211"/>
    </location>
</feature>
<evidence type="ECO:0000256" key="7">
    <source>
        <dbReference type="SAM" id="Phobius"/>
    </source>
</evidence>
<protein>
    <submittedName>
        <fullName evidence="9">Cation diffusion facilitator family transporter</fullName>
    </submittedName>
</protein>
<gene>
    <name evidence="9" type="ORF">CRENPOLYSF2_1680014</name>
</gene>
<evidence type="ECO:0000313" key="9">
    <source>
        <dbReference type="EMBL" id="SJM90481.1"/>
    </source>
</evidence>
<feature type="transmembrane region" description="Helical" evidence="7">
    <location>
        <begin position="114"/>
        <end position="137"/>
    </location>
</feature>
<reference evidence="10" key="1">
    <citation type="submission" date="2017-02" db="EMBL/GenBank/DDBJ databases">
        <authorList>
            <person name="Daims H."/>
        </authorList>
    </citation>
    <scope>NUCLEOTIDE SEQUENCE [LARGE SCALE GENOMIC DNA]</scope>
</reference>
<dbReference type="Gene3D" id="3.30.70.1350">
    <property type="entry name" value="Cation efflux protein, cytoplasmic domain"/>
    <property type="match status" value="1"/>
</dbReference>
<feature type="transmembrane region" description="Helical" evidence="7">
    <location>
        <begin position="77"/>
        <end position="94"/>
    </location>
</feature>
<keyword evidence="5 7" id="KW-1133">Transmembrane helix</keyword>
<evidence type="ECO:0000259" key="8">
    <source>
        <dbReference type="Pfam" id="PF01545"/>
    </source>
</evidence>
<dbReference type="InterPro" id="IPR040177">
    <property type="entry name" value="SLC30A9"/>
</dbReference>
<dbReference type="PANTHER" id="PTHR13414">
    <property type="entry name" value="HUEL-CATION TRANSPORTER"/>
    <property type="match status" value="1"/>
</dbReference>
<comment type="subcellular location">
    <subcellularLocation>
        <location evidence="1">Membrane</location>
        <topology evidence="1">Multi-pass membrane protein</topology>
    </subcellularLocation>
</comment>
<dbReference type="SUPFAM" id="SSF161111">
    <property type="entry name" value="Cation efflux protein transmembrane domain-like"/>
    <property type="match status" value="1"/>
</dbReference>
<proteinExistence type="predicted"/>
<organism evidence="9 10">
    <name type="scientific">Crenothrix polyspora</name>
    <dbReference type="NCBI Taxonomy" id="360316"/>
    <lineage>
        <taxon>Bacteria</taxon>
        <taxon>Pseudomonadati</taxon>
        <taxon>Pseudomonadota</taxon>
        <taxon>Gammaproteobacteria</taxon>
        <taxon>Methylococcales</taxon>
        <taxon>Crenotrichaceae</taxon>
        <taxon>Crenothrix</taxon>
    </lineage>
</organism>
<dbReference type="RefSeq" id="WP_087146113.1">
    <property type="nucleotide sequence ID" value="NZ_FUKJ01000077.1"/>
</dbReference>
<dbReference type="InterPro" id="IPR058533">
    <property type="entry name" value="Cation_efflux_TM"/>
</dbReference>
<feature type="transmembrane region" description="Helical" evidence="7">
    <location>
        <begin position="9"/>
        <end position="30"/>
    </location>
</feature>
<dbReference type="Proteomes" id="UP000195442">
    <property type="component" value="Unassembled WGS sequence"/>
</dbReference>
<evidence type="ECO:0000313" key="10">
    <source>
        <dbReference type="Proteomes" id="UP000195442"/>
    </source>
</evidence>
<sequence length="300" mass="32926">MSTANSTTAIFYAFSANLAIAIAKTGIALWTGSGSLLAEAIHSYADCGNQILLFIGLKRSEKQATRKHPMGFGRESYIWSMMVAIILFSVGGVFSVHEGWGRYNNPQSIDNEAIALVVLIIAVAMESFSLKGAMAAMEVEKGGRSLWQWFRETHSSELMVVVGEDIAALIGLVIAMLTLGLTMFTGNVAYDAIGSILIGVLLIIVAILIGIETHSLLIGETEEDIRSRVQQYLESQPSVIKVLNIWAINHGNAVMLTIKAEFKPEMTVLTAVNEINAMEKQIKTTHKRIKWIFFELDNMD</sequence>
<dbReference type="PANTHER" id="PTHR13414:SF9">
    <property type="entry name" value="PROTON-COUPLED ZINC ANTIPORTER SLC30A9, MITOCHONDRIAL"/>
    <property type="match status" value="1"/>
</dbReference>
<dbReference type="AlphaFoldDB" id="A0A1R4H2M4"/>
<evidence type="ECO:0000256" key="1">
    <source>
        <dbReference type="ARBA" id="ARBA00004141"/>
    </source>
</evidence>
<keyword evidence="4" id="KW-0862">Zinc</keyword>
<evidence type="ECO:0000256" key="4">
    <source>
        <dbReference type="ARBA" id="ARBA00022906"/>
    </source>
</evidence>
<keyword evidence="3 7" id="KW-0812">Transmembrane</keyword>
<accession>A0A1R4H2M4</accession>